<dbReference type="AlphaFoldDB" id="A0A1I7TAD0"/>
<dbReference type="GO" id="GO:0003723">
    <property type="term" value="F:RNA binding"/>
    <property type="evidence" value="ECO:0007669"/>
    <property type="project" value="InterPro"/>
</dbReference>
<evidence type="ECO:0000256" key="2">
    <source>
        <dbReference type="SAM" id="MobiDB-lite"/>
    </source>
</evidence>
<accession>A0A1I7TAD0</accession>
<dbReference type="Pfam" id="PF02171">
    <property type="entry name" value="Piwi"/>
    <property type="match status" value="1"/>
</dbReference>
<dbReference type="PROSITE" id="PS50822">
    <property type="entry name" value="PIWI"/>
    <property type="match status" value="1"/>
</dbReference>
<sequence length="961" mass="106458">MSPPPAPPVQVPPMAVPPEVPLELLANLAITSDHIAGNDDCVKRMRELNLPVGEKVYPGTKAPGQAGTEIDIQTNLFGINVVNHKEIYQYTVNIKADVSPTKEVVFTKKGNEDFIVTDRHKKCCAVFYYALHKYDNFFHGSTSTFVYDAQSMLFSTVNLFPGHRDGGTKTQNFAIDGAEVDHDDLKGLSCIKLEIYPTKNPSLRFSQEDIGRRSSDARIDSINRGYHQIIELALNQSCLTDSSRCVVFENGKLFFFKPLEEGFAKEDCTEVGDGKQMMPGIKKTVHFVEGPCGRGQNNPSVVIDGMKVAFHKEQLVIEKMKETTNPNGVCNGINDIERVRCTAVIKGLDCYSNYTGRVVHLKIEGIYHEGARTTRFELQDGKAISVFDYFRDKYNVVLQYPDANLIVCKVKGKENVYPMELLTITPNQRVKITQQTSAQSQKTTKESAVLPDVRQRLIMTGKAAAGIDTENEVLRGLGIQVMDEPLMVKGRQLPPVKLMGHQGSSILPRDGKWKIGRYTRPANAPNIWALYCVGTQNTRFNMQQLKAFGDEFVTMFKAKGVDLPPPAETQLVSVTDIEQKLNDAAGSDCKFVFLITDDSITSIHQKYKLIEKSRNMVVQDMKLSKALSVVTQQKRLTLENVINKTNVKLGGTNFTYLDSKNYLADNLVIGIGVSNPPPGTKFFLENKGALNPTVIGFANNSRNAQEFAGDFALGSPGQDTLAAVEDIVTELINEYKKSHNNRVPKRVMVYRSGASDGNHGSIMAHEIPLALSAVHSFSKDIQMVYIAVSKDHTFRFFRPNLHALTSSAAPASDSRGGPRGPANTGPKPWDLNIGPGLMLDSCVTNPACKQFFLNSHITLQGSAKTPLYTVLYDDTNAPMHALEEVTFSMCHLHQIVGLPTSLPTPLYVANEYAKRGRNLWNETTQSNPERRQEGAEREQLQKLTSSINYKSANMSACRITA</sequence>
<dbReference type="InterPro" id="IPR036397">
    <property type="entry name" value="RNaseH_sf"/>
</dbReference>
<dbReference type="STRING" id="1561998.A0A1I7TAD0"/>
<feature type="region of interest" description="Disordered" evidence="2">
    <location>
        <begin position="807"/>
        <end position="827"/>
    </location>
</feature>
<dbReference type="SUPFAM" id="SSF53098">
    <property type="entry name" value="Ribonuclease H-like"/>
    <property type="match status" value="1"/>
</dbReference>
<dbReference type="CDD" id="cd02846">
    <property type="entry name" value="PAZ_argonaute_like"/>
    <property type="match status" value="1"/>
</dbReference>
<dbReference type="InterPro" id="IPR003100">
    <property type="entry name" value="PAZ_dom"/>
</dbReference>
<evidence type="ECO:0000313" key="5">
    <source>
        <dbReference type="Proteomes" id="UP000095282"/>
    </source>
</evidence>
<dbReference type="WBParaSite" id="Csp11.Scaffold563.g3989.t1">
    <property type="protein sequence ID" value="Csp11.Scaffold563.g3989.t1"/>
    <property type="gene ID" value="Csp11.Scaffold563.g3989"/>
</dbReference>
<dbReference type="PROSITE" id="PS50821">
    <property type="entry name" value="PAZ"/>
    <property type="match status" value="1"/>
</dbReference>
<evidence type="ECO:0000256" key="1">
    <source>
        <dbReference type="RuleBase" id="RU361178"/>
    </source>
</evidence>
<proteinExistence type="inferred from homology"/>
<feature type="domain" description="Piwi" evidence="4">
    <location>
        <begin position="630"/>
        <end position="921"/>
    </location>
</feature>
<evidence type="ECO:0000259" key="3">
    <source>
        <dbReference type="PROSITE" id="PS50821"/>
    </source>
</evidence>
<dbReference type="Pfam" id="PF02170">
    <property type="entry name" value="PAZ"/>
    <property type="match status" value="1"/>
</dbReference>
<protein>
    <submittedName>
        <fullName evidence="6">PAZ domain-containing protein</fullName>
    </submittedName>
</protein>
<dbReference type="InterPro" id="IPR003165">
    <property type="entry name" value="Piwi"/>
</dbReference>
<dbReference type="InterPro" id="IPR036085">
    <property type="entry name" value="PAZ_dom_sf"/>
</dbReference>
<dbReference type="SMART" id="SM00950">
    <property type="entry name" value="Piwi"/>
    <property type="match status" value="1"/>
</dbReference>
<dbReference type="InterPro" id="IPR012337">
    <property type="entry name" value="RNaseH-like_sf"/>
</dbReference>
<keyword evidence="5" id="KW-1185">Reference proteome</keyword>
<dbReference type="Gene3D" id="3.30.420.10">
    <property type="entry name" value="Ribonuclease H-like superfamily/Ribonuclease H"/>
    <property type="match status" value="1"/>
</dbReference>
<dbReference type="SUPFAM" id="SSF101690">
    <property type="entry name" value="PAZ domain"/>
    <property type="match status" value="1"/>
</dbReference>
<dbReference type="Gene3D" id="3.40.50.2300">
    <property type="match status" value="1"/>
</dbReference>
<dbReference type="Proteomes" id="UP000095282">
    <property type="component" value="Unplaced"/>
</dbReference>
<evidence type="ECO:0000259" key="4">
    <source>
        <dbReference type="PROSITE" id="PS50822"/>
    </source>
</evidence>
<dbReference type="Gene3D" id="2.170.260.10">
    <property type="entry name" value="paz domain"/>
    <property type="match status" value="1"/>
</dbReference>
<name>A0A1I7TAD0_9PELO</name>
<reference evidence="6" key="1">
    <citation type="submission" date="2016-11" db="UniProtKB">
        <authorList>
            <consortium name="WormBaseParasite"/>
        </authorList>
    </citation>
    <scope>IDENTIFICATION</scope>
</reference>
<dbReference type="PANTHER" id="PTHR22891">
    <property type="entry name" value="EUKARYOTIC TRANSLATION INITIATION FACTOR 2C"/>
    <property type="match status" value="1"/>
</dbReference>
<feature type="domain" description="PAZ" evidence="3">
    <location>
        <begin position="315"/>
        <end position="426"/>
    </location>
</feature>
<dbReference type="eggNOG" id="KOG1041">
    <property type="taxonomic scope" value="Eukaryota"/>
</dbReference>
<comment type="similarity">
    <text evidence="1">Belongs to the argonaute family.</text>
</comment>
<organism evidence="5 6">
    <name type="scientific">Caenorhabditis tropicalis</name>
    <dbReference type="NCBI Taxonomy" id="1561998"/>
    <lineage>
        <taxon>Eukaryota</taxon>
        <taxon>Metazoa</taxon>
        <taxon>Ecdysozoa</taxon>
        <taxon>Nematoda</taxon>
        <taxon>Chromadorea</taxon>
        <taxon>Rhabditida</taxon>
        <taxon>Rhabditina</taxon>
        <taxon>Rhabditomorpha</taxon>
        <taxon>Rhabditoidea</taxon>
        <taxon>Rhabditidae</taxon>
        <taxon>Peloderinae</taxon>
        <taxon>Caenorhabditis</taxon>
    </lineage>
</organism>
<dbReference type="SMART" id="SM00949">
    <property type="entry name" value="PAZ"/>
    <property type="match status" value="1"/>
</dbReference>
<evidence type="ECO:0000313" key="6">
    <source>
        <dbReference type="WBParaSite" id="Csp11.Scaffold563.g3989.t1"/>
    </source>
</evidence>